<keyword evidence="2" id="KW-1185">Reference proteome</keyword>
<dbReference type="PANTHER" id="PTHR34472:SF1">
    <property type="entry name" value="SULFUR CARRIER PROTEIN THIS"/>
    <property type="match status" value="1"/>
</dbReference>
<dbReference type="EMBL" id="RXNS01000016">
    <property type="protein sequence ID" value="RTR00436.1"/>
    <property type="molecule type" value="Genomic_DNA"/>
</dbReference>
<dbReference type="CDD" id="cd00565">
    <property type="entry name" value="Ubl_ThiS"/>
    <property type="match status" value="1"/>
</dbReference>
<gene>
    <name evidence="1" type="primary">thiS</name>
    <name evidence="1" type="ORF">EKG36_15620</name>
</gene>
<organism evidence="1 2">
    <name type="scientific">Halomonas nitroreducens</name>
    <dbReference type="NCBI Taxonomy" id="447425"/>
    <lineage>
        <taxon>Bacteria</taxon>
        <taxon>Pseudomonadati</taxon>
        <taxon>Pseudomonadota</taxon>
        <taxon>Gammaproteobacteria</taxon>
        <taxon>Oceanospirillales</taxon>
        <taxon>Halomonadaceae</taxon>
        <taxon>Halomonas</taxon>
    </lineage>
</organism>
<dbReference type="InterPro" id="IPR010035">
    <property type="entry name" value="Thi_S"/>
</dbReference>
<dbReference type="AlphaFoldDB" id="A0A431V051"/>
<dbReference type="SUPFAM" id="SSF54285">
    <property type="entry name" value="MoaD/ThiS"/>
    <property type="match status" value="1"/>
</dbReference>
<dbReference type="OrthoDB" id="9800283at2"/>
<dbReference type="Proteomes" id="UP000267400">
    <property type="component" value="Unassembled WGS sequence"/>
</dbReference>
<evidence type="ECO:0000313" key="2">
    <source>
        <dbReference type="Proteomes" id="UP000267400"/>
    </source>
</evidence>
<name>A0A431V051_9GAMM</name>
<evidence type="ECO:0000313" key="1">
    <source>
        <dbReference type="EMBL" id="RTR00436.1"/>
    </source>
</evidence>
<accession>A0A431V051</accession>
<dbReference type="InterPro" id="IPR003749">
    <property type="entry name" value="ThiS/MoaD-like"/>
</dbReference>
<dbReference type="RefSeq" id="WP_126485769.1">
    <property type="nucleotide sequence ID" value="NZ_RXNS01000016.1"/>
</dbReference>
<dbReference type="InterPro" id="IPR016155">
    <property type="entry name" value="Mopterin_synth/thiamin_S_b"/>
</dbReference>
<reference evidence="1 2" key="1">
    <citation type="submission" date="2018-12" db="EMBL/GenBank/DDBJ databases">
        <authorList>
            <person name="Yu L."/>
        </authorList>
    </citation>
    <scope>NUCLEOTIDE SEQUENCE [LARGE SCALE GENOMIC DNA]</scope>
    <source>
        <strain evidence="1 2">11S</strain>
    </source>
</reference>
<dbReference type="InterPro" id="IPR012675">
    <property type="entry name" value="Beta-grasp_dom_sf"/>
</dbReference>
<dbReference type="Pfam" id="PF02597">
    <property type="entry name" value="ThiS"/>
    <property type="match status" value="1"/>
</dbReference>
<dbReference type="NCBIfam" id="TIGR01683">
    <property type="entry name" value="thiS"/>
    <property type="match status" value="1"/>
</dbReference>
<proteinExistence type="predicted"/>
<protein>
    <submittedName>
        <fullName evidence="1">Sulfur carrier protein ThiS</fullName>
    </submittedName>
</protein>
<comment type="caution">
    <text evidence="1">The sequence shown here is derived from an EMBL/GenBank/DDBJ whole genome shotgun (WGS) entry which is preliminary data.</text>
</comment>
<dbReference type="Gene3D" id="3.10.20.30">
    <property type="match status" value="1"/>
</dbReference>
<dbReference type="PANTHER" id="PTHR34472">
    <property type="entry name" value="SULFUR CARRIER PROTEIN THIS"/>
    <property type="match status" value="1"/>
</dbReference>
<sequence>MMMPVHINGEPHLVEDGWRLEALLADLDLSGSRIAVEVNEEVVPASRRADTVLAAGDCIEIVHAIGGG</sequence>